<reference evidence="2" key="1">
    <citation type="journal article" date="2019" name="Int. J. Syst. Evol. Microbiol.">
        <title>The Global Catalogue of Microorganisms (GCM) 10K type strain sequencing project: providing services to taxonomists for standard genome sequencing and annotation.</title>
        <authorList>
            <consortium name="The Broad Institute Genomics Platform"/>
            <consortium name="The Broad Institute Genome Sequencing Center for Infectious Disease"/>
            <person name="Wu L."/>
            <person name="Ma J."/>
        </authorList>
    </citation>
    <scope>NUCLEOTIDE SEQUENCE [LARGE SCALE GENOMIC DNA]</scope>
    <source>
        <strain evidence="2">CCM 9110</strain>
    </source>
</reference>
<dbReference type="Proteomes" id="UP001597199">
    <property type="component" value="Unassembled WGS sequence"/>
</dbReference>
<protein>
    <submittedName>
        <fullName evidence="1">AAA family ATPase</fullName>
    </submittedName>
</protein>
<dbReference type="Pfam" id="PF13671">
    <property type="entry name" value="AAA_33"/>
    <property type="match status" value="1"/>
</dbReference>
<gene>
    <name evidence="1" type="ORF">ACFQ41_09400</name>
</gene>
<proteinExistence type="predicted"/>
<dbReference type="RefSeq" id="WP_204119254.1">
    <property type="nucleotide sequence ID" value="NZ_BOLV01000013.1"/>
</dbReference>
<accession>A0ABW4BHI2</accession>
<dbReference type="Gene3D" id="3.40.50.300">
    <property type="entry name" value="P-loop containing nucleotide triphosphate hydrolases"/>
    <property type="match status" value="1"/>
</dbReference>
<evidence type="ECO:0000313" key="2">
    <source>
        <dbReference type="Proteomes" id="UP001597199"/>
    </source>
</evidence>
<dbReference type="NCBIfam" id="NF005255">
    <property type="entry name" value="PRK06762.2-2"/>
    <property type="match status" value="1"/>
</dbReference>
<organism evidence="1 2">
    <name type="scientific">Lacticaseibacillus suilingensis</name>
    <dbReference type="NCBI Taxonomy" id="2799577"/>
    <lineage>
        <taxon>Bacteria</taxon>
        <taxon>Bacillati</taxon>
        <taxon>Bacillota</taxon>
        <taxon>Bacilli</taxon>
        <taxon>Lactobacillales</taxon>
        <taxon>Lactobacillaceae</taxon>
        <taxon>Lacticaseibacillus</taxon>
    </lineage>
</organism>
<sequence length="166" mass="18753">MTTMILLRGNSGCGKTTLANQLAARLPAKATLVLHQDLLRRELLHASDHAGTPAVDLIATLATFGQRHYRYVIIEGILRRDVYGDMLAALYAQFRPTAFAYYLNMDFAATLRRDALKPAPFGETNLRRWWREGDQLPFEQVLAAGETARLTQQIYLEVAHHEQITD</sequence>
<comment type="caution">
    <text evidence="1">The sequence shown here is derived from an EMBL/GenBank/DDBJ whole genome shotgun (WGS) entry which is preliminary data.</text>
</comment>
<dbReference type="EMBL" id="JBHTOA010000034">
    <property type="protein sequence ID" value="MFD1399521.1"/>
    <property type="molecule type" value="Genomic_DNA"/>
</dbReference>
<keyword evidence="2" id="KW-1185">Reference proteome</keyword>
<dbReference type="SUPFAM" id="SSF52540">
    <property type="entry name" value="P-loop containing nucleoside triphosphate hydrolases"/>
    <property type="match status" value="1"/>
</dbReference>
<evidence type="ECO:0000313" key="1">
    <source>
        <dbReference type="EMBL" id="MFD1399521.1"/>
    </source>
</evidence>
<dbReference type="CDD" id="cd01120">
    <property type="entry name" value="RecA-like_superfamily"/>
    <property type="match status" value="1"/>
</dbReference>
<name>A0ABW4BHI2_9LACO</name>
<dbReference type="InterPro" id="IPR027417">
    <property type="entry name" value="P-loop_NTPase"/>
</dbReference>